<dbReference type="EMBL" id="RZTZ01000002">
    <property type="protein sequence ID" value="RVT65679.1"/>
    <property type="molecule type" value="Genomic_DNA"/>
</dbReference>
<accession>A0A3S2UHB0</accession>
<gene>
    <name evidence="1" type="ORF">EM808_05390</name>
</gene>
<evidence type="ECO:0000313" key="1">
    <source>
        <dbReference type="EMBL" id="RVT65679.1"/>
    </source>
</evidence>
<sequence length="210" mass="23892">MKITVKIRYYHAKDNDDLSIEIRLLFGLIRIKKKFPLIKVDDNSPSLVVKEETKVKVGEDGPKQKGDKKTKQFTAQELLNTLSNTKEMLHHIVGFHRIIRYLLSKFQIKDIEWSSIVGLGDAAHTGAIAGAVWAVKGAIIGIVSNYMKMQNMPHIHIYPQFQRNVSETLFKCMIRFRLGHAMIAGIKLVKYWKGGLPHLKTNNEASAIQK</sequence>
<dbReference type="Pfam" id="PF11167">
    <property type="entry name" value="DUF2953"/>
    <property type="match status" value="1"/>
</dbReference>
<protein>
    <submittedName>
        <fullName evidence="1">DUF2953 domain-containing protein</fullName>
    </submittedName>
</protein>
<keyword evidence="2" id="KW-1185">Reference proteome</keyword>
<name>A0A3S2UHB0_9BACI</name>
<dbReference type="InterPro" id="IPR021338">
    <property type="entry name" value="DUF2953"/>
</dbReference>
<organism evidence="1 2">
    <name type="scientific">Niallia taxi</name>
    <dbReference type="NCBI Taxonomy" id="2499688"/>
    <lineage>
        <taxon>Bacteria</taxon>
        <taxon>Bacillati</taxon>
        <taxon>Bacillota</taxon>
        <taxon>Bacilli</taxon>
        <taxon>Bacillales</taxon>
        <taxon>Bacillaceae</taxon>
        <taxon>Niallia</taxon>
    </lineage>
</organism>
<dbReference type="Proteomes" id="UP000288024">
    <property type="component" value="Unassembled WGS sequence"/>
</dbReference>
<dbReference type="AlphaFoldDB" id="A0A3S2UHB0"/>
<evidence type="ECO:0000313" key="2">
    <source>
        <dbReference type="Proteomes" id="UP000288024"/>
    </source>
</evidence>
<reference evidence="1 2" key="1">
    <citation type="submission" date="2019-01" db="EMBL/GenBank/DDBJ databases">
        <title>Bacillus sp. M5HDSG1-1, whole genome shotgun sequence.</title>
        <authorList>
            <person name="Tuo L."/>
        </authorList>
    </citation>
    <scope>NUCLEOTIDE SEQUENCE [LARGE SCALE GENOMIC DNA]</scope>
    <source>
        <strain evidence="1 2">M5HDSG1-1</strain>
    </source>
</reference>
<proteinExistence type="predicted"/>
<comment type="caution">
    <text evidence="1">The sequence shown here is derived from an EMBL/GenBank/DDBJ whole genome shotgun (WGS) entry which is preliminary data.</text>
</comment>